<proteinExistence type="predicted"/>
<keyword evidence="2" id="KW-1185">Reference proteome</keyword>
<dbReference type="Proteomes" id="UP001143391">
    <property type="component" value="Unassembled WGS sequence"/>
</dbReference>
<sequence length="87" mass="9021">RREVETNTDPDGPDFAKAMLGEVVLSYPAGSSTVKAYVTLTFAAAPRKGAKPRQPDEMARELAARLPGLTASLQATGAGAAHPLSAQ</sequence>
<evidence type="ECO:0000313" key="1">
    <source>
        <dbReference type="EMBL" id="MDF0752931.1"/>
    </source>
</evidence>
<dbReference type="NCBIfam" id="NF042935">
    <property type="entry name" value="SCO6880_fam"/>
    <property type="match status" value="1"/>
</dbReference>
<comment type="caution">
    <text evidence="1">The sequence shown here is derived from an EMBL/GenBank/DDBJ whole genome shotgun (WGS) entry which is preliminary data.</text>
</comment>
<feature type="non-terminal residue" evidence="1">
    <location>
        <position position="87"/>
    </location>
</feature>
<name>A0ABT5YGV0_9GAMM</name>
<evidence type="ECO:0000313" key="2">
    <source>
        <dbReference type="Proteomes" id="UP001143391"/>
    </source>
</evidence>
<dbReference type="EMBL" id="JANCMW010000233">
    <property type="protein sequence ID" value="MDF0752931.1"/>
    <property type="molecule type" value="Genomic_DNA"/>
</dbReference>
<reference evidence="1" key="1">
    <citation type="submission" date="2022-07" db="EMBL/GenBank/DDBJ databases">
        <title>Marinobacter iranensis a new bacterium isolate from a hipersaline lake in Iran.</title>
        <authorList>
            <person name="Mohammad A.M.A."/>
            <person name="Cristina S.-P."/>
            <person name="Antonio V."/>
        </authorList>
    </citation>
    <scope>NUCLEOTIDE SEQUENCE</scope>
    <source>
        <strain evidence="1">71-i</strain>
    </source>
</reference>
<gene>
    <name evidence="1" type="ORF">NLU14_22150</name>
</gene>
<accession>A0ABT5YGV0</accession>
<protein>
    <submittedName>
        <fullName evidence="1">Uncharacterized protein</fullName>
    </submittedName>
</protein>
<organism evidence="1 2">
    <name type="scientific">Marinobacter iranensis</name>
    <dbReference type="NCBI Taxonomy" id="2962607"/>
    <lineage>
        <taxon>Bacteria</taxon>
        <taxon>Pseudomonadati</taxon>
        <taxon>Pseudomonadota</taxon>
        <taxon>Gammaproteobacteria</taxon>
        <taxon>Pseudomonadales</taxon>
        <taxon>Marinobacteraceae</taxon>
        <taxon>Marinobacter</taxon>
    </lineage>
</organism>
<dbReference type="InterPro" id="IPR049978">
    <property type="entry name" value="SCO6880-like"/>
</dbReference>
<feature type="non-terminal residue" evidence="1">
    <location>
        <position position="1"/>
    </location>
</feature>